<accession>A0A9W6J2S6</accession>
<dbReference type="Pfam" id="PF00668">
    <property type="entry name" value="Condensation"/>
    <property type="match status" value="3"/>
</dbReference>
<protein>
    <recommendedName>
        <fullName evidence="5">Carrier domain-containing protein</fullName>
    </recommendedName>
</protein>
<name>A0A9W6J2S6_9HYPH</name>
<dbReference type="InterPro" id="IPR045851">
    <property type="entry name" value="AMP-bd_C_sf"/>
</dbReference>
<evidence type="ECO:0000256" key="1">
    <source>
        <dbReference type="ARBA" id="ARBA00001957"/>
    </source>
</evidence>
<dbReference type="Gene3D" id="3.30.300.30">
    <property type="match status" value="2"/>
</dbReference>
<dbReference type="FunFam" id="3.40.50.980:FF:000002">
    <property type="entry name" value="Enterobactin synthetase component F"/>
    <property type="match status" value="1"/>
</dbReference>
<dbReference type="FunFam" id="2.30.38.10:FF:000001">
    <property type="entry name" value="Non-ribosomal peptide synthetase PvdI"/>
    <property type="match status" value="1"/>
</dbReference>
<evidence type="ECO:0000259" key="5">
    <source>
        <dbReference type="PROSITE" id="PS50075"/>
    </source>
</evidence>
<dbReference type="Gene3D" id="1.10.1200.10">
    <property type="entry name" value="ACP-like"/>
    <property type="match status" value="2"/>
</dbReference>
<dbReference type="Gene3D" id="3.30.559.10">
    <property type="entry name" value="Chloramphenicol acetyltransferase-like domain"/>
    <property type="match status" value="3"/>
</dbReference>
<dbReference type="InterPro" id="IPR010060">
    <property type="entry name" value="NRPS_synth"/>
</dbReference>
<dbReference type="PROSITE" id="PS00012">
    <property type="entry name" value="PHOSPHOPANTETHEINE"/>
    <property type="match status" value="1"/>
</dbReference>
<dbReference type="CDD" id="cd19531">
    <property type="entry name" value="LCL_NRPS-like"/>
    <property type="match status" value="1"/>
</dbReference>
<feature type="domain" description="Carrier" evidence="5">
    <location>
        <begin position="999"/>
        <end position="1073"/>
    </location>
</feature>
<comment type="caution">
    <text evidence="6">The sequence shown here is derived from an EMBL/GenBank/DDBJ whole genome shotgun (WGS) entry which is preliminary data.</text>
</comment>
<dbReference type="InterPro" id="IPR006162">
    <property type="entry name" value="Ppantetheine_attach_site"/>
</dbReference>
<evidence type="ECO:0000256" key="3">
    <source>
        <dbReference type="ARBA" id="ARBA00022553"/>
    </source>
</evidence>
<dbReference type="SUPFAM" id="SSF56801">
    <property type="entry name" value="Acetyl-CoA synthetase-like"/>
    <property type="match status" value="2"/>
</dbReference>
<feature type="domain" description="Carrier" evidence="5">
    <location>
        <begin position="2490"/>
        <end position="2565"/>
    </location>
</feature>
<dbReference type="EMBL" id="BSFI01000022">
    <property type="protein sequence ID" value="GLK69617.1"/>
    <property type="molecule type" value="Genomic_DNA"/>
</dbReference>
<dbReference type="GO" id="GO:0031177">
    <property type="term" value="F:phosphopantetheine binding"/>
    <property type="evidence" value="ECO:0007669"/>
    <property type="project" value="InterPro"/>
</dbReference>
<evidence type="ECO:0000256" key="4">
    <source>
        <dbReference type="ARBA" id="ARBA00022737"/>
    </source>
</evidence>
<dbReference type="GO" id="GO:0043041">
    <property type="term" value="P:amino acid activation for nonribosomal peptide biosynthetic process"/>
    <property type="evidence" value="ECO:0007669"/>
    <property type="project" value="TreeGrafter"/>
</dbReference>
<evidence type="ECO:0000256" key="2">
    <source>
        <dbReference type="ARBA" id="ARBA00022450"/>
    </source>
</evidence>
<dbReference type="SUPFAM" id="SSF47336">
    <property type="entry name" value="ACP-like"/>
    <property type="match status" value="2"/>
</dbReference>
<dbReference type="InterPro" id="IPR025110">
    <property type="entry name" value="AMP-bd_C"/>
</dbReference>
<keyword evidence="3" id="KW-0597">Phosphoprotein</keyword>
<dbReference type="RefSeq" id="WP_271169835.1">
    <property type="nucleotide sequence ID" value="NZ_BSFI01000022.1"/>
</dbReference>
<dbReference type="Pfam" id="PF00501">
    <property type="entry name" value="AMP-binding"/>
    <property type="match status" value="2"/>
</dbReference>
<dbReference type="SUPFAM" id="SSF52777">
    <property type="entry name" value="CoA-dependent acyltransferases"/>
    <property type="match status" value="6"/>
</dbReference>
<proteinExistence type="predicted"/>
<dbReference type="FunFam" id="3.40.50.980:FF:000001">
    <property type="entry name" value="Non-ribosomal peptide synthetase"/>
    <property type="match status" value="1"/>
</dbReference>
<organism evidence="6 7">
    <name type="scientific">Hansschlegelia plantiphila</name>
    <dbReference type="NCBI Taxonomy" id="374655"/>
    <lineage>
        <taxon>Bacteria</taxon>
        <taxon>Pseudomonadati</taxon>
        <taxon>Pseudomonadota</taxon>
        <taxon>Alphaproteobacteria</taxon>
        <taxon>Hyphomicrobiales</taxon>
        <taxon>Methylopilaceae</taxon>
        <taxon>Hansschlegelia</taxon>
    </lineage>
</organism>
<dbReference type="FunFam" id="1.10.1200.10:FF:000005">
    <property type="entry name" value="Nonribosomal peptide synthetase 1"/>
    <property type="match status" value="1"/>
</dbReference>
<dbReference type="InterPro" id="IPR020845">
    <property type="entry name" value="AMP-binding_CS"/>
</dbReference>
<dbReference type="InterPro" id="IPR010071">
    <property type="entry name" value="AA_adenyl_dom"/>
</dbReference>
<dbReference type="InterPro" id="IPR001242">
    <property type="entry name" value="Condensation_dom"/>
</dbReference>
<dbReference type="Proteomes" id="UP001143372">
    <property type="component" value="Unassembled WGS sequence"/>
</dbReference>
<dbReference type="FunFam" id="3.40.50.12780:FF:000012">
    <property type="entry name" value="Non-ribosomal peptide synthetase"/>
    <property type="match status" value="1"/>
</dbReference>
<dbReference type="Gene3D" id="2.30.38.10">
    <property type="entry name" value="Luciferase, Domain 3"/>
    <property type="match status" value="2"/>
</dbReference>
<dbReference type="InterPro" id="IPR023213">
    <property type="entry name" value="CAT-like_dom_sf"/>
</dbReference>
<keyword evidence="2" id="KW-0596">Phosphopantetheine</keyword>
<dbReference type="PROSITE" id="PS00455">
    <property type="entry name" value="AMP_BINDING"/>
    <property type="match status" value="1"/>
</dbReference>
<dbReference type="GO" id="GO:0003824">
    <property type="term" value="F:catalytic activity"/>
    <property type="evidence" value="ECO:0007669"/>
    <property type="project" value="InterPro"/>
</dbReference>
<comment type="cofactor">
    <cofactor evidence="1">
        <name>pantetheine 4'-phosphate</name>
        <dbReference type="ChEBI" id="CHEBI:47942"/>
    </cofactor>
</comment>
<dbReference type="Pfam" id="PF00550">
    <property type="entry name" value="PP-binding"/>
    <property type="match status" value="2"/>
</dbReference>
<dbReference type="GO" id="GO:0005737">
    <property type="term" value="C:cytoplasm"/>
    <property type="evidence" value="ECO:0007669"/>
    <property type="project" value="TreeGrafter"/>
</dbReference>
<dbReference type="PANTHER" id="PTHR45527">
    <property type="entry name" value="NONRIBOSOMAL PEPTIDE SYNTHETASE"/>
    <property type="match status" value="1"/>
</dbReference>
<reference evidence="6" key="1">
    <citation type="journal article" date="2014" name="Int. J. Syst. Evol. Microbiol.">
        <title>Complete genome sequence of Corynebacterium casei LMG S-19264T (=DSM 44701T), isolated from a smear-ripened cheese.</title>
        <authorList>
            <consortium name="US DOE Joint Genome Institute (JGI-PGF)"/>
            <person name="Walter F."/>
            <person name="Albersmeier A."/>
            <person name="Kalinowski J."/>
            <person name="Ruckert C."/>
        </authorList>
    </citation>
    <scope>NUCLEOTIDE SEQUENCE</scope>
    <source>
        <strain evidence="6">VKM B-2347</strain>
    </source>
</reference>
<dbReference type="GO" id="GO:0072330">
    <property type="term" value="P:monocarboxylic acid biosynthetic process"/>
    <property type="evidence" value="ECO:0007669"/>
    <property type="project" value="UniProtKB-ARBA"/>
</dbReference>
<dbReference type="PROSITE" id="PS50075">
    <property type="entry name" value="CARRIER"/>
    <property type="match status" value="2"/>
</dbReference>
<dbReference type="FunFam" id="1.10.1200.10:FF:000016">
    <property type="entry name" value="Non-ribosomal peptide synthase"/>
    <property type="match status" value="1"/>
</dbReference>
<dbReference type="Gene3D" id="3.40.50.980">
    <property type="match status" value="4"/>
</dbReference>
<dbReference type="NCBIfam" id="TIGR01720">
    <property type="entry name" value="NRPS-para261"/>
    <property type="match status" value="1"/>
</dbReference>
<dbReference type="InterPro" id="IPR009081">
    <property type="entry name" value="PP-bd_ACP"/>
</dbReference>
<dbReference type="SMART" id="SM00823">
    <property type="entry name" value="PKS_PP"/>
    <property type="match status" value="2"/>
</dbReference>
<dbReference type="GO" id="GO:0044550">
    <property type="term" value="P:secondary metabolite biosynthetic process"/>
    <property type="evidence" value="ECO:0007669"/>
    <property type="project" value="TreeGrafter"/>
</dbReference>
<keyword evidence="7" id="KW-1185">Reference proteome</keyword>
<dbReference type="NCBIfam" id="TIGR01733">
    <property type="entry name" value="AA-adenyl-dom"/>
    <property type="match status" value="2"/>
</dbReference>
<gene>
    <name evidence="6" type="ORF">GCM10008179_32550</name>
</gene>
<reference evidence="6" key="2">
    <citation type="submission" date="2023-01" db="EMBL/GenBank/DDBJ databases">
        <authorList>
            <person name="Sun Q."/>
            <person name="Evtushenko L."/>
        </authorList>
    </citation>
    <scope>NUCLEOTIDE SEQUENCE</scope>
    <source>
        <strain evidence="6">VKM B-2347</strain>
    </source>
</reference>
<dbReference type="Pfam" id="PF13193">
    <property type="entry name" value="AMP-binding_C"/>
    <property type="match status" value="2"/>
</dbReference>
<evidence type="ECO:0000313" key="6">
    <source>
        <dbReference type="EMBL" id="GLK69617.1"/>
    </source>
</evidence>
<dbReference type="InterPro" id="IPR036736">
    <property type="entry name" value="ACP-like_sf"/>
</dbReference>
<dbReference type="InterPro" id="IPR020806">
    <property type="entry name" value="PKS_PP-bd"/>
</dbReference>
<keyword evidence="4" id="KW-0677">Repeat</keyword>
<dbReference type="CDD" id="cd17646">
    <property type="entry name" value="A_NRPS_AB3403-like"/>
    <property type="match status" value="1"/>
</dbReference>
<dbReference type="InterPro" id="IPR000873">
    <property type="entry name" value="AMP-dep_synth/lig_dom"/>
</dbReference>
<sequence>MSGAGIMDRAALAALMRADASGEGALVARSDPFAPAPLSFAQQRLWFLHRFDPADAAYNSARAFRLSGDLDVEALERAFQRLIARHGALRTRFFETAEGPRQSVLADAPFAIARNGPVSAETLADWARSGASEPFDLSARPLLRVRLAPVEEGGWALLIALHHVVVDAWSAEVILRDVEGFYAQEIGTTVAGTPPDGGIGAFSEIDAVDHAIWQRETFSGDGGEAAVARWRERFGDGVPPPLVLPAERRPAADRAAGRVARRLPPELAAALKAFCRRERLTPFAVLLAAFQLLLGRLSGQEDFAIGCPAATRGRAETEGVVGFLVNTQVFRTRLDPALTMRALCRRLRGEAMAALADAELPFELLLDALGVERDADRAPLFQAQFNFRPRRDARPLALSGLDIEKIDLPPLSPQFDLTLDVAADGEGADIELEYDAARFDAATAERWAETYLPLLGAALAAPDAPLGSIAGLDAAGLAQVRTWGEPSERVEDDGLFVHERIAAFAKAAPDRPAIVFGADTVSRGVLDARANEIAAALIAAGVGAEDLVGVSLERTPGLIAALLGVLKAGAAFLPLPLEWPDARLAEAAADAGAAVILAEVRSADRLAAAGARLLFVDGDDATGAPVAPRAARPHAGSLAYALYTSGSTGRPKAVAVPHGPLAMHSAAAARAFGLSEATRELHLLSFAVDAAHERWMGVLGAGGALVLKDEELWAPERALAEIAKAGVTNADLPPAYLAALAAHARAAGAAVPEGVLWSFGGEATSRANFELVREALRPRALINAYGPTETVMTPLARRWGRDDAAFDAPYAPIGRPLGDRRAYVLDGALQPVGPGVAAELYVGGDGLARGYLGRPGLTAERFLPDPSGAPGARMYRTGDLARWDAAGELLFVGRADDQLKIRGHRIEPGEVEAALAEIEGVVEAAAVAVEGPGGRRLVAYAAGPASSETILARLKARLPAHMVPSRVVTLDALPRLGSGKVDRRALPAVDWSGDGARAAPEGAAEATLAAVWAEVLGLAEVGATDNFFALGGDSILSLQVVSRARAAGLRITPRQMFERQTVRDLAAVAAPVEADETAPEAAETGEAELTPIQRWFFAQDIPNRSRWNQSVTLSAAAAVDDSALAAAFAALVARHGALRLRFAPAAEGWRQAYGPVDAEAALVVRDVADEAASAALAEELQTGLDLTTGPLIRAALERRAKGARLMIVVHHLVIDGVSWRVLLQDLETAYGQAAAGRPIDLGPTPAPFSAWGARIAAFARSPQAEAQLPFWREAVSGARAFPPARPDGADRIGDVFVHRLAFDRATTERLASAPRSVRARLDELLVAALVCALTARPGAPAVTIALEGHGRDGGLADGADLGGTVGWFTAIHPLRLAPAEGGPLAALKAVKDQMRAAPDRGLGYGALRWMGREDVRSELGATPEPDVLFNYLGRLDGATSDGGLFPLAALSAGVDRDAEAPCGAELVVNGRTLDGELALDFSASAARHDLRDVEALAERVAREAKAIADACLAPGADGLTPSDVPLAALDQHALDGLLRRLPHRPAEIEDVFPLSPMQEGMLFHGLETPELYVTQTLVAADGLDLERFAAAWEAAAARHAALRTGFAHEGLERPLQFVVGSVPSPVEIHDWRGRPDDPDEALRELGREERLRGFDLERPSLLRVALVRLDGGRARIALTAHHLILDGWSTSLLIGEVLARYDGRAVPAAGGRFRDHVAWLETRDAEAAAAAWRERLAPLDEPTSLAAAIGRREDAADGVGVFRHALGAGETARLMDFAKRERITLSTLVQGAWAFLLSRLTGERTVAFGATVAGRSSEVPGVETALGLFINTVAEVATVDPAAPVGDWLRGAQAQSAAMREHEHVALHLAQALAGRPGAPLFDTLIAFENYPVAEALKTRYGDGLALRQLSNLEATNYPLAITVAEKVGVLDFGWTFSREVFDDATIESLDARLKRVLLAMAGDAGAPLGRLDLLDDGERAALGAGDGAAKDYGCGSVLELIEARIAAAPEAPAVTFGSETISYAELGLRADRLAARLRRLGAGADAVVGVALERSLELVVALLGIMKAGAAFLPLDPELPPARLQDMAEDAGARIVVSVARLAEAFPETPGVQVVALDRIGGAEDARSDAAPRTDRRSLAYVLFTSGSTGRPKGVGNTHAGLHNRIAWMQERYGLAPGDAVLQKTPIGFDVSVWEFFWPLAFGARLVVAAPGAHRDPAALGALIRAERITTLHFVPTMLAAFVASGELGRCPSLRRIMASGEALPPDLARATLAETSAELHNLYGPTEAAIDVTHWTCAADDDVIPIGRPIANTAIRILDADLGLAAPGVPGELAIAGVNLARGYLGRPGLTAERFVPDAHGAPGDRLYLTGDLGTLGRDGAIRYLGRLDRQLKLRGMRVEPAEIEAELRRLPGARDAAVLPWSDALVAYVAADALDESQATAILAARLPGHMVPARIIALPALPATANGKLDRRALPPPDVAAASDEPPLPGVERSVADIWEAALGVAALGRHDDFFQRGGHSLLAMRVVSRLRADHGIDLPVSALFEARTLAAFAARAESAGGGVEDDVAAMTELLDVLEVAE</sequence>
<evidence type="ECO:0000313" key="7">
    <source>
        <dbReference type="Proteomes" id="UP001143372"/>
    </source>
</evidence>
<dbReference type="Gene3D" id="3.30.559.30">
    <property type="entry name" value="Nonribosomal peptide synthetase, condensation domain"/>
    <property type="match status" value="3"/>
</dbReference>
<dbReference type="PANTHER" id="PTHR45527:SF1">
    <property type="entry name" value="FATTY ACID SYNTHASE"/>
    <property type="match status" value="1"/>
</dbReference>